<dbReference type="Proteomes" id="UP000029738">
    <property type="component" value="Unassembled WGS sequence"/>
</dbReference>
<dbReference type="PANTHER" id="PTHR39165:SF1">
    <property type="entry name" value="DUF456 DOMAIN-CONTAINING PROTEIN"/>
    <property type="match status" value="1"/>
</dbReference>
<dbReference type="AlphaFoldDB" id="A0A0C1N5A5"/>
<evidence type="ECO:0000313" key="3">
    <source>
        <dbReference type="EMBL" id="KIE07646.1"/>
    </source>
</evidence>
<evidence type="ECO:0000256" key="1">
    <source>
        <dbReference type="SAM" id="Phobius"/>
    </source>
</evidence>
<dbReference type="STRING" id="1479485.DA73_0242195"/>
<keyword evidence="1" id="KW-0812">Transmembrane</keyword>
<dbReference type="InterPro" id="IPR007403">
    <property type="entry name" value="DUF456"/>
</dbReference>
<protein>
    <submittedName>
        <fullName evidence="2">DUF456 family protein</fullName>
    </submittedName>
</protein>
<sequence length="172" mass="17442">MTILYVLIIALMLVGIAGAVIPALPGASLILIGIIIWGFVSGSFAAIKIPLIVTVIVLLLSIGVDFLAGYIGAQQAGASKWGQIGAMVGLLLGFFGLLPALPVGGPLLGMLLGPLLGAIIGEYLYRHDVAIAIKAGIGIVVGTILGNLIQGLLAIGAVVTFLVTTWSQVFGS</sequence>
<dbReference type="PANTHER" id="PTHR39165">
    <property type="entry name" value="IG HYPOTHETICAL 17883"/>
    <property type="match status" value="1"/>
</dbReference>
<organism evidence="3">
    <name type="scientific">Tolypothrix bouteillei VB521301</name>
    <dbReference type="NCBI Taxonomy" id="1479485"/>
    <lineage>
        <taxon>Bacteria</taxon>
        <taxon>Bacillati</taxon>
        <taxon>Cyanobacteriota</taxon>
        <taxon>Cyanophyceae</taxon>
        <taxon>Nostocales</taxon>
        <taxon>Tolypothrichaceae</taxon>
        <taxon>Tolypothrix</taxon>
    </lineage>
</organism>
<name>A0A0C1N5A5_9CYAN</name>
<keyword evidence="1" id="KW-0472">Membrane</keyword>
<gene>
    <name evidence="3" type="ORF">DA73_0242195</name>
    <name evidence="2" type="ORF">DA73_0400027745</name>
</gene>
<dbReference type="EMBL" id="JHEG04000001">
    <property type="protein sequence ID" value="KAF3888855.1"/>
    <property type="molecule type" value="Genomic_DNA"/>
</dbReference>
<dbReference type="Pfam" id="PF04306">
    <property type="entry name" value="DUF456"/>
    <property type="match status" value="1"/>
</dbReference>
<reference evidence="3" key="1">
    <citation type="journal article" date="2015" name="Genome Announc.">
        <title>Draft Genome Sequence of Tolypothrix boutellei Strain VB521301.</title>
        <authorList>
            <person name="Chandrababunaidu M.M."/>
            <person name="Singh D."/>
            <person name="Sen D."/>
            <person name="Bhan S."/>
            <person name="Das S."/>
            <person name="Gupta A."/>
            <person name="Adhikary S.P."/>
            <person name="Tripathy S."/>
        </authorList>
    </citation>
    <scope>NUCLEOTIDE SEQUENCE</scope>
    <source>
        <strain evidence="3">VB521301</strain>
    </source>
</reference>
<feature type="transmembrane region" description="Helical" evidence="1">
    <location>
        <begin position="84"/>
        <end position="101"/>
    </location>
</feature>
<accession>A0A0C1N5A5</accession>
<feature type="transmembrane region" description="Helical" evidence="1">
    <location>
        <begin position="7"/>
        <end position="37"/>
    </location>
</feature>
<evidence type="ECO:0000313" key="2">
    <source>
        <dbReference type="EMBL" id="KAF3888855.1"/>
    </source>
</evidence>
<dbReference type="RefSeq" id="WP_038087824.1">
    <property type="nucleotide sequence ID" value="NZ_JHEG04000001.1"/>
</dbReference>
<keyword evidence="1" id="KW-1133">Transmembrane helix</keyword>
<dbReference type="OrthoDB" id="428631at2"/>
<feature type="transmembrane region" description="Helical" evidence="1">
    <location>
        <begin position="49"/>
        <end position="72"/>
    </location>
</feature>
<dbReference type="EMBL" id="JHEG02000059">
    <property type="protein sequence ID" value="KIE07646.1"/>
    <property type="molecule type" value="Genomic_DNA"/>
</dbReference>
<feature type="transmembrane region" description="Helical" evidence="1">
    <location>
        <begin position="107"/>
        <end position="125"/>
    </location>
</feature>
<reference evidence="2" key="2">
    <citation type="submission" date="2019-11" db="EMBL/GenBank/DDBJ databases">
        <title>Improved Assembly of Tolypothrix boutellei genome.</title>
        <authorList>
            <person name="Sarangi A.N."/>
            <person name="Mukherjee M."/>
            <person name="Ghosh S."/>
            <person name="Singh D."/>
            <person name="Das A."/>
            <person name="Kant S."/>
            <person name="Prusty A."/>
            <person name="Tripathy S."/>
        </authorList>
    </citation>
    <scope>NUCLEOTIDE SEQUENCE</scope>
    <source>
        <strain evidence="2">VB521301</strain>
    </source>
</reference>
<evidence type="ECO:0000313" key="4">
    <source>
        <dbReference type="Proteomes" id="UP000029738"/>
    </source>
</evidence>
<proteinExistence type="predicted"/>
<feature type="transmembrane region" description="Helical" evidence="1">
    <location>
        <begin position="137"/>
        <end position="163"/>
    </location>
</feature>
<comment type="caution">
    <text evidence="3">The sequence shown here is derived from an EMBL/GenBank/DDBJ whole genome shotgun (WGS) entry which is preliminary data.</text>
</comment>
<keyword evidence="4" id="KW-1185">Reference proteome</keyword>